<gene>
    <name evidence="1" type="ORF">ENU74_02025</name>
</gene>
<reference evidence="1" key="1">
    <citation type="journal article" date="2020" name="mSystems">
        <title>Genome- and Community-Level Interaction Insights into Carbon Utilization and Element Cycling Functions of Hydrothermarchaeota in Hydrothermal Sediment.</title>
        <authorList>
            <person name="Zhou Z."/>
            <person name="Liu Y."/>
            <person name="Xu W."/>
            <person name="Pan J."/>
            <person name="Luo Z.H."/>
            <person name="Li M."/>
        </authorList>
    </citation>
    <scope>NUCLEOTIDE SEQUENCE [LARGE SCALE GENOMIC DNA]</scope>
    <source>
        <strain evidence="1">SpSt-697</strain>
    </source>
</reference>
<accession>A0A7V4E2T2</accession>
<name>A0A7V4E2T2_UNCW3</name>
<sequence>MEKKEIKINKRDLLFVLQKRLPEIDYFLDLEKGEIIPVFEITKEDFLKMKNKFPQRFYKLKPFTSTETFFIVRNFINLIKDSKIKEEILANLEGKISYKKFKEVLKKYQKEWQEWLIYERNELLNYFKKKIEEKFPIFIQFE</sequence>
<protein>
    <submittedName>
        <fullName evidence="1">Uncharacterized protein</fullName>
    </submittedName>
</protein>
<dbReference type="EMBL" id="DTDR01000055">
    <property type="protein sequence ID" value="HGK63362.1"/>
    <property type="molecule type" value="Genomic_DNA"/>
</dbReference>
<dbReference type="Pfam" id="PF03682">
    <property type="entry name" value="UPF0158"/>
    <property type="match status" value="1"/>
</dbReference>
<comment type="caution">
    <text evidence="1">The sequence shown here is derived from an EMBL/GenBank/DDBJ whole genome shotgun (WGS) entry which is preliminary data.</text>
</comment>
<organism evidence="1">
    <name type="scientific">candidate division WOR-3 bacterium</name>
    <dbReference type="NCBI Taxonomy" id="2052148"/>
    <lineage>
        <taxon>Bacteria</taxon>
        <taxon>Bacteria division WOR-3</taxon>
    </lineage>
</organism>
<dbReference type="AlphaFoldDB" id="A0A7V4E2T2"/>
<evidence type="ECO:0000313" key="1">
    <source>
        <dbReference type="EMBL" id="HGK63362.1"/>
    </source>
</evidence>
<dbReference type="InterPro" id="IPR005361">
    <property type="entry name" value="UPF0158"/>
</dbReference>
<proteinExistence type="predicted"/>